<dbReference type="Gene3D" id="6.10.110.10">
    <property type="match status" value="1"/>
</dbReference>
<dbReference type="AlphaFoldDB" id="A0A9N9BU96"/>
<dbReference type="EMBL" id="CAJVPJ010001146">
    <property type="protein sequence ID" value="CAG8578052.1"/>
    <property type="molecule type" value="Genomic_DNA"/>
</dbReference>
<keyword evidence="5 6" id="KW-0472">Membrane</keyword>
<reference evidence="7" key="1">
    <citation type="submission" date="2021-06" db="EMBL/GenBank/DDBJ databases">
        <authorList>
            <person name="Kallberg Y."/>
            <person name="Tangrot J."/>
            <person name="Rosling A."/>
        </authorList>
    </citation>
    <scope>NUCLEOTIDE SEQUENCE</scope>
    <source>
        <strain evidence="7">IA702</strain>
    </source>
</reference>
<comment type="caution">
    <text evidence="7">The sequence shown here is derived from an EMBL/GenBank/DDBJ whole genome shotgun (WGS) entry which is preliminary data.</text>
</comment>
<accession>A0A9N9BU96</accession>
<keyword evidence="3 6" id="KW-0812">Transmembrane</keyword>
<dbReference type="Proteomes" id="UP000789572">
    <property type="component" value="Unassembled WGS sequence"/>
</dbReference>
<comment type="subcellular location">
    <subcellularLocation>
        <location evidence="1">Membrane</location>
        <topology evidence="1">Multi-pass membrane protein</topology>
    </subcellularLocation>
</comment>
<name>A0A9N9BU96_9GLOM</name>
<keyword evidence="4 6" id="KW-1133">Transmembrane helix</keyword>
<evidence type="ECO:0000256" key="2">
    <source>
        <dbReference type="ARBA" id="ARBA00007262"/>
    </source>
</evidence>
<protein>
    <submittedName>
        <fullName evidence="7">1366_t:CDS:1</fullName>
    </submittedName>
</protein>
<feature type="transmembrane region" description="Helical" evidence="6">
    <location>
        <begin position="79"/>
        <end position="103"/>
    </location>
</feature>
<comment type="similarity">
    <text evidence="2">Belongs to the IFI6/IFI27 family.</text>
</comment>
<evidence type="ECO:0000313" key="8">
    <source>
        <dbReference type="Proteomes" id="UP000789572"/>
    </source>
</evidence>
<dbReference type="PANTHER" id="PTHR16932">
    <property type="entry name" value="INTERFERON ALPHA-INDUCIBLE PROTEIN 27"/>
    <property type="match status" value="1"/>
</dbReference>
<evidence type="ECO:0000313" key="7">
    <source>
        <dbReference type="EMBL" id="CAG8578052.1"/>
    </source>
</evidence>
<evidence type="ECO:0000256" key="1">
    <source>
        <dbReference type="ARBA" id="ARBA00004141"/>
    </source>
</evidence>
<dbReference type="InterPro" id="IPR009311">
    <property type="entry name" value="IFI6/IFI27-like"/>
</dbReference>
<dbReference type="InterPro" id="IPR038213">
    <property type="entry name" value="IFI6/IFI27-like_sf"/>
</dbReference>
<dbReference type="PANTHER" id="PTHR16932:SF18">
    <property type="entry name" value="INTERFERON, ALPHA-INDUCIBLE PROTEIN 27-LIKE 2"/>
    <property type="match status" value="1"/>
</dbReference>
<dbReference type="OrthoDB" id="440424at2759"/>
<proteinExistence type="inferred from homology"/>
<evidence type="ECO:0000256" key="6">
    <source>
        <dbReference type="SAM" id="Phobius"/>
    </source>
</evidence>
<evidence type="ECO:0000256" key="5">
    <source>
        <dbReference type="ARBA" id="ARBA00023136"/>
    </source>
</evidence>
<organism evidence="7 8">
    <name type="scientific">Paraglomus occultum</name>
    <dbReference type="NCBI Taxonomy" id="144539"/>
    <lineage>
        <taxon>Eukaryota</taxon>
        <taxon>Fungi</taxon>
        <taxon>Fungi incertae sedis</taxon>
        <taxon>Mucoromycota</taxon>
        <taxon>Glomeromycotina</taxon>
        <taxon>Glomeromycetes</taxon>
        <taxon>Paraglomerales</taxon>
        <taxon>Paraglomeraceae</taxon>
        <taxon>Paraglomus</taxon>
    </lineage>
</organism>
<evidence type="ECO:0000256" key="3">
    <source>
        <dbReference type="ARBA" id="ARBA00022692"/>
    </source>
</evidence>
<keyword evidence="8" id="KW-1185">Reference proteome</keyword>
<evidence type="ECO:0000256" key="4">
    <source>
        <dbReference type="ARBA" id="ARBA00022989"/>
    </source>
</evidence>
<gene>
    <name evidence="7" type="ORF">POCULU_LOCUS6342</name>
</gene>
<dbReference type="Pfam" id="PF06140">
    <property type="entry name" value="Ifi-6-16"/>
    <property type="match status" value="1"/>
</dbReference>
<sequence length="181" mass="18252">MAFRNINSALVSTEKEIRKKISTISFPPIQTEVAIAVAADALTPSPSNLMALKSVNNRLVSVGKDMHKKVSTMPLPSKIAVATVVGVVAAPVVVSAAVTTIGFTSAGITSGSMAATFMSSYGGYVTAGSACALMQSIGAAGLGITGTAISVTAGGALGYTIGKTLTKSQEDDSLVIAQEQK</sequence>
<dbReference type="GO" id="GO:0016020">
    <property type="term" value="C:membrane"/>
    <property type="evidence" value="ECO:0007669"/>
    <property type="project" value="UniProtKB-SubCell"/>
</dbReference>